<feature type="transmembrane region" description="Helical" evidence="1">
    <location>
        <begin position="143"/>
        <end position="165"/>
    </location>
</feature>
<name>A0A3E1P9X9_9BACT</name>
<dbReference type="GO" id="GO:0016020">
    <property type="term" value="C:membrane"/>
    <property type="evidence" value="ECO:0007669"/>
    <property type="project" value="InterPro"/>
</dbReference>
<keyword evidence="1" id="KW-1133">Transmembrane helix</keyword>
<evidence type="ECO:0000313" key="3">
    <source>
        <dbReference type="EMBL" id="RFM36996.1"/>
    </source>
</evidence>
<sequence>MKNFKYPFMVLLGGAMYGTMSSFVKMSYTWGYYAAEISFAQALLSALFLGCIPGKTALRGKSWISLLLTGSAIGLANFLYYQSVSYISASLAIVILMQFTWFSLLLEWIIFHQRPGRPELITVFFILTGTIMAGDLLREGALAISWQGIAFSLSASLAYALYIVANSRVGKGGNWQTKSALIMAGSALTIFVINAGTISAHNHFGAGFLLWALFFSIVGTTIPTALFAVGIPKIGAGTSAILMTIEFPVAVLCAHFILHERITLVQVTGIVIMLAAISVMNYFKSLKR</sequence>
<gene>
    <name evidence="3" type="ORF">DXN04_05725</name>
</gene>
<feature type="transmembrane region" description="Helical" evidence="1">
    <location>
        <begin position="87"/>
        <end position="108"/>
    </location>
</feature>
<dbReference type="InterPro" id="IPR000620">
    <property type="entry name" value="EamA_dom"/>
</dbReference>
<dbReference type="Pfam" id="PF00892">
    <property type="entry name" value="EamA"/>
    <property type="match status" value="2"/>
</dbReference>
<dbReference type="Proteomes" id="UP000261174">
    <property type="component" value="Unassembled WGS sequence"/>
</dbReference>
<dbReference type="AlphaFoldDB" id="A0A3E1P9X9"/>
<evidence type="ECO:0000313" key="4">
    <source>
        <dbReference type="Proteomes" id="UP000261174"/>
    </source>
</evidence>
<dbReference type="InterPro" id="IPR037185">
    <property type="entry name" value="EmrE-like"/>
</dbReference>
<dbReference type="RefSeq" id="WP_116852316.1">
    <property type="nucleotide sequence ID" value="NZ_QTJV01000001.1"/>
</dbReference>
<accession>A0A3E1P9X9</accession>
<feature type="transmembrane region" description="Helical" evidence="1">
    <location>
        <begin position="264"/>
        <end position="283"/>
    </location>
</feature>
<feature type="transmembrane region" description="Helical" evidence="1">
    <location>
        <begin position="30"/>
        <end position="51"/>
    </location>
</feature>
<feature type="transmembrane region" description="Helical" evidence="1">
    <location>
        <begin position="208"/>
        <end position="228"/>
    </location>
</feature>
<evidence type="ECO:0000256" key="1">
    <source>
        <dbReference type="SAM" id="Phobius"/>
    </source>
</evidence>
<feature type="domain" description="EamA" evidence="2">
    <location>
        <begin position="147"/>
        <end position="281"/>
    </location>
</feature>
<dbReference type="OrthoDB" id="3180815at2"/>
<proteinExistence type="predicted"/>
<dbReference type="SUPFAM" id="SSF103481">
    <property type="entry name" value="Multidrug resistance efflux transporter EmrE"/>
    <property type="match status" value="2"/>
</dbReference>
<feature type="transmembrane region" description="Helical" evidence="1">
    <location>
        <begin position="63"/>
        <end position="81"/>
    </location>
</feature>
<keyword evidence="1" id="KW-0812">Transmembrane</keyword>
<keyword evidence="4" id="KW-1185">Reference proteome</keyword>
<organism evidence="3 4">
    <name type="scientific">Chitinophaga silvisoli</name>
    <dbReference type="NCBI Taxonomy" id="2291814"/>
    <lineage>
        <taxon>Bacteria</taxon>
        <taxon>Pseudomonadati</taxon>
        <taxon>Bacteroidota</taxon>
        <taxon>Chitinophagia</taxon>
        <taxon>Chitinophagales</taxon>
        <taxon>Chitinophagaceae</taxon>
        <taxon>Chitinophaga</taxon>
    </lineage>
</organism>
<feature type="transmembrane region" description="Helical" evidence="1">
    <location>
        <begin position="177"/>
        <end position="196"/>
    </location>
</feature>
<dbReference type="EMBL" id="QTJV01000001">
    <property type="protein sequence ID" value="RFM36996.1"/>
    <property type="molecule type" value="Genomic_DNA"/>
</dbReference>
<keyword evidence="1" id="KW-0472">Membrane</keyword>
<feature type="transmembrane region" description="Helical" evidence="1">
    <location>
        <begin position="7"/>
        <end position="24"/>
    </location>
</feature>
<feature type="domain" description="EamA" evidence="2">
    <location>
        <begin position="8"/>
        <end position="132"/>
    </location>
</feature>
<reference evidence="3 4" key="1">
    <citation type="submission" date="2018-08" db="EMBL/GenBank/DDBJ databases">
        <title>Chitinophaga sp. K20C18050901, a novel bacterium isolated from forest soil.</title>
        <authorList>
            <person name="Wang C."/>
        </authorList>
    </citation>
    <scope>NUCLEOTIDE SEQUENCE [LARGE SCALE GENOMIC DNA]</scope>
    <source>
        <strain evidence="3 4">K20C18050901</strain>
    </source>
</reference>
<feature type="transmembrane region" description="Helical" evidence="1">
    <location>
        <begin position="240"/>
        <end position="258"/>
    </location>
</feature>
<comment type="caution">
    <text evidence="3">The sequence shown here is derived from an EMBL/GenBank/DDBJ whole genome shotgun (WGS) entry which is preliminary data.</text>
</comment>
<evidence type="ECO:0000259" key="2">
    <source>
        <dbReference type="Pfam" id="PF00892"/>
    </source>
</evidence>
<feature type="transmembrane region" description="Helical" evidence="1">
    <location>
        <begin position="120"/>
        <end position="137"/>
    </location>
</feature>
<protein>
    <submittedName>
        <fullName evidence="3">DMT family transporter</fullName>
    </submittedName>
</protein>